<gene>
    <name evidence="1" type="ORF">RPERSI_LOCUS10009</name>
</gene>
<keyword evidence="2" id="KW-1185">Reference proteome</keyword>
<evidence type="ECO:0000313" key="1">
    <source>
        <dbReference type="EMBL" id="CAG8700635.1"/>
    </source>
</evidence>
<feature type="non-terminal residue" evidence="1">
    <location>
        <position position="1"/>
    </location>
</feature>
<dbReference type="Proteomes" id="UP000789920">
    <property type="component" value="Unassembled WGS sequence"/>
</dbReference>
<organism evidence="1 2">
    <name type="scientific">Racocetra persica</name>
    <dbReference type="NCBI Taxonomy" id="160502"/>
    <lineage>
        <taxon>Eukaryota</taxon>
        <taxon>Fungi</taxon>
        <taxon>Fungi incertae sedis</taxon>
        <taxon>Mucoromycota</taxon>
        <taxon>Glomeromycotina</taxon>
        <taxon>Glomeromycetes</taxon>
        <taxon>Diversisporales</taxon>
        <taxon>Gigasporaceae</taxon>
        <taxon>Racocetra</taxon>
    </lineage>
</organism>
<comment type="caution">
    <text evidence="1">The sequence shown here is derived from an EMBL/GenBank/DDBJ whole genome shotgun (WGS) entry which is preliminary data.</text>
</comment>
<name>A0ACA9PBI3_9GLOM</name>
<dbReference type="EMBL" id="CAJVQC010019352">
    <property type="protein sequence ID" value="CAG8700635.1"/>
    <property type="molecule type" value="Genomic_DNA"/>
</dbReference>
<sequence>AIAKIRAFCYTNIKNELSFYGKELLECDLRDSVNGSTVNASQMEFVEQSEKSSDSFEPITGYCNMQLDEVNDTNLLIDEVIDLSNPAFVGNNNSFIESQSMVSNNNTQ</sequence>
<accession>A0ACA9PBI3</accession>
<evidence type="ECO:0000313" key="2">
    <source>
        <dbReference type="Proteomes" id="UP000789920"/>
    </source>
</evidence>
<protein>
    <submittedName>
        <fullName evidence="1">13730_t:CDS:1</fullName>
    </submittedName>
</protein>
<proteinExistence type="predicted"/>
<reference evidence="1" key="1">
    <citation type="submission" date="2021-06" db="EMBL/GenBank/DDBJ databases">
        <authorList>
            <person name="Kallberg Y."/>
            <person name="Tangrot J."/>
            <person name="Rosling A."/>
        </authorList>
    </citation>
    <scope>NUCLEOTIDE SEQUENCE</scope>
    <source>
        <strain evidence="1">MA461A</strain>
    </source>
</reference>